<name>A0A843VHU2_COLES</name>
<feature type="compositionally biased region" description="Basic residues" evidence="1">
    <location>
        <begin position="255"/>
        <end position="266"/>
    </location>
</feature>
<comment type="caution">
    <text evidence="3">The sequence shown here is derived from an EMBL/GenBank/DDBJ whole genome shotgun (WGS) entry which is preliminary data.</text>
</comment>
<protein>
    <recommendedName>
        <fullName evidence="2">NTP pyrophosphohydrolase MazG-like domain-containing protein</fullName>
    </recommendedName>
</protein>
<dbReference type="CDD" id="cd11537">
    <property type="entry name" value="NTP-PPase_RS21-C6_like"/>
    <property type="match status" value="2"/>
</dbReference>
<feature type="region of interest" description="Disordered" evidence="1">
    <location>
        <begin position="234"/>
        <end position="274"/>
    </location>
</feature>
<dbReference type="GO" id="GO:0009143">
    <property type="term" value="P:nucleoside triphosphate catabolic process"/>
    <property type="evidence" value="ECO:0007669"/>
    <property type="project" value="InterPro"/>
</dbReference>
<dbReference type="GO" id="GO:0047429">
    <property type="term" value="F:nucleoside triphosphate diphosphatase activity"/>
    <property type="evidence" value="ECO:0007669"/>
    <property type="project" value="InterPro"/>
</dbReference>
<dbReference type="Pfam" id="PF12643">
    <property type="entry name" value="MazG-like"/>
    <property type="match status" value="1"/>
</dbReference>
<dbReference type="InterPro" id="IPR004518">
    <property type="entry name" value="MazG-like_dom"/>
</dbReference>
<dbReference type="SUPFAM" id="SSF101386">
    <property type="entry name" value="all-alpha NTP pyrophosphatases"/>
    <property type="match status" value="2"/>
</dbReference>
<dbReference type="InterPro" id="IPR025984">
    <property type="entry name" value="DCTPP"/>
</dbReference>
<keyword evidence="4" id="KW-1185">Reference proteome</keyword>
<dbReference type="Gene3D" id="1.10.287.1080">
    <property type="entry name" value="MazG-like"/>
    <property type="match status" value="2"/>
</dbReference>
<feature type="compositionally biased region" description="Basic and acidic residues" evidence="1">
    <location>
        <begin position="416"/>
        <end position="435"/>
    </location>
</feature>
<dbReference type="Pfam" id="PF03819">
    <property type="entry name" value="MazG"/>
    <property type="match status" value="1"/>
</dbReference>
<organism evidence="3 4">
    <name type="scientific">Colocasia esculenta</name>
    <name type="common">Wild taro</name>
    <name type="synonym">Arum esculentum</name>
    <dbReference type="NCBI Taxonomy" id="4460"/>
    <lineage>
        <taxon>Eukaryota</taxon>
        <taxon>Viridiplantae</taxon>
        <taxon>Streptophyta</taxon>
        <taxon>Embryophyta</taxon>
        <taxon>Tracheophyta</taxon>
        <taxon>Spermatophyta</taxon>
        <taxon>Magnoliopsida</taxon>
        <taxon>Liliopsida</taxon>
        <taxon>Araceae</taxon>
        <taxon>Aroideae</taxon>
        <taxon>Colocasieae</taxon>
        <taxon>Colocasia</taxon>
    </lineage>
</organism>
<dbReference type="AlphaFoldDB" id="A0A843VHU2"/>
<proteinExistence type="predicted"/>
<feature type="domain" description="NTP pyrophosphohydrolase MazG-like" evidence="2">
    <location>
        <begin position="299"/>
        <end position="366"/>
    </location>
</feature>
<dbReference type="EMBL" id="NMUH01001701">
    <property type="protein sequence ID" value="MQL94686.1"/>
    <property type="molecule type" value="Genomic_DNA"/>
</dbReference>
<dbReference type="OrthoDB" id="411123at2759"/>
<sequence length="435" mass="46632">KRGGGGGQSRRVGARKAAAAAAAAAKVEEGEEMEGVTLEELRKKMADFAKERDWEPFHSPRNLLLALVGEVGELSEIFQWKGEVPRGLPGWKEEEKEHVGEELSDVLLYLVQLSDICGIDLGRAALRKVELNAIKYPVSRCKGSSKKHTHYNTSASGAAGDSTGGGNAASTAAAALVEANGNSSDGERNHADPDALATPMEKFADLLGLIWVGVAGVVFSMAGRGTILGGVGEVNWTGQEGAGDRGGETEEGRGQRKGRRQRPHRGRGQEEGMETVTLEDLRKKMEDFAKERDWDKFHSPRNLLLALVGEVGELSEIFQWKGEVPKGLPGWEEEEKQHLGEELSDVLLYLVRLSDICGIDLGRAALRKVELNAIKYPASRCKGSSRKHTHYDANASGSGVDAGGIDAVSVAGGISEDGKNNSDRGGKKHTDSNGF</sequence>
<feature type="region of interest" description="Disordered" evidence="1">
    <location>
        <begin position="411"/>
        <end position="435"/>
    </location>
</feature>
<reference evidence="3" key="1">
    <citation type="submission" date="2017-07" db="EMBL/GenBank/DDBJ databases">
        <title>Taro Niue Genome Assembly and Annotation.</title>
        <authorList>
            <person name="Atibalentja N."/>
            <person name="Keating K."/>
            <person name="Fields C.J."/>
        </authorList>
    </citation>
    <scope>NUCLEOTIDE SEQUENCE</scope>
    <source>
        <strain evidence="3">Niue_2</strain>
        <tissue evidence="3">Leaf</tissue>
    </source>
</reference>
<evidence type="ECO:0000313" key="4">
    <source>
        <dbReference type="Proteomes" id="UP000652761"/>
    </source>
</evidence>
<feature type="region of interest" description="Disordered" evidence="1">
    <location>
        <begin position="142"/>
        <end position="168"/>
    </location>
</feature>
<evidence type="ECO:0000259" key="2">
    <source>
        <dbReference type="Pfam" id="PF03819"/>
    </source>
</evidence>
<feature type="compositionally biased region" description="Basic and acidic residues" evidence="1">
    <location>
        <begin position="242"/>
        <end position="254"/>
    </location>
</feature>
<accession>A0A843VHU2</accession>
<evidence type="ECO:0000313" key="3">
    <source>
        <dbReference type="EMBL" id="MQL94686.1"/>
    </source>
</evidence>
<gene>
    <name evidence="3" type="ORF">Taro_027332</name>
</gene>
<dbReference type="PANTHER" id="PTHR14552:SF21">
    <property type="entry name" value="DCTP PYROPHOSPHATASE 1"/>
    <property type="match status" value="1"/>
</dbReference>
<dbReference type="Proteomes" id="UP000652761">
    <property type="component" value="Unassembled WGS sequence"/>
</dbReference>
<feature type="non-terminal residue" evidence="3">
    <location>
        <position position="435"/>
    </location>
</feature>
<dbReference type="PANTHER" id="PTHR14552">
    <property type="match status" value="1"/>
</dbReference>
<evidence type="ECO:0000256" key="1">
    <source>
        <dbReference type="SAM" id="MobiDB-lite"/>
    </source>
</evidence>